<dbReference type="Pfam" id="PF08332">
    <property type="entry name" value="CaMKII_AD"/>
    <property type="match status" value="1"/>
</dbReference>
<dbReference type="AlphaFoldDB" id="A0A6A5YYK7"/>
<sequence length="133" mass="14733">MSSTSTKTEVSTLLQAYASALSASSTSKVMDLYTTDAVFMPQNFTTIEGHAAIKETYEKIFDTIALDVTMDVKEVHSFDDEWAFARTTTAGIQKVLKTGETSKEGNQELFVCQKVDGSWKMARYCFCSTNPPK</sequence>
<reference evidence="2" key="1">
    <citation type="journal article" date="2020" name="Stud. Mycol.">
        <title>101 Dothideomycetes genomes: a test case for predicting lifestyles and emergence of pathogens.</title>
        <authorList>
            <person name="Haridas S."/>
            <person name="Albert R."/>
            <person name="Binder M."/>
            <person name="Bloem J."/>
            <person name="Labutti K."/>
            <person name="Salamov A."/>
            <person name="Andreopoulos B."/>
            <person name="Baker S."/>
            <person name="Barry K."/>
            <person name="Bills G."/>
            <person name="Bluhm B."/>
            <person name="Cannon C."/>
            <person name="Castanera R."/>
            <person name="Culley D."/>
            <person name="Daum C."/>
            <person name="Ezra D."/>
            <person name="Gonzalez J."/>
            <person name="Henrissat B."/>
            <person name="Kuo A."/>
            <person name="Liang C."/>
            <person name="Lipzen A."/>
            <person name="Lutzoni F."/>
            <person name="Magnuson J."/>
            <person name="Mondo S."/>
            <person name="Nolan M."/>
            <person name="Ohm R."/>
            <person name="Pangilinan J."/>
            <person name="Park H.-J."/>
            <person name="Ramirez L."/>
            <person name="Alfaro M."/>
            <person name="Sun H."/>
            <person name="Tritt A."/>
            <person name="Yoshinaga Y."/>
            <person name="Zwiers L.-H."/>
            <person name="Turgeon B."/>
            <person name="Goodwin S."/>
            <person name="Spatafora J."/>
            <person name="Crous P."/>
            <person name="Grigoriev I."/>
        </authorList>
    </citation>
    <scope>NUCLEOTIDE SEQUENCE</scope>
    <source>
        <strain evidence="2">CBS 627.86</strain>
    </source>
</reference>
<dbReference type="InterPro" id="IPR011944">
    <property type="entry name" value="Steroid_delta5-4_isomerase"/>
</dbReference>
<proteinExistence type="predicted"/>
<dbReference type="Proteomes" id="UP000799770">
    <property type="component" value="Unassembled WGS sequence"/>
</dbReference>
<dbReference type="Gene3D" id="3.10.450.50">
    <property type="match status" value="1"/>
</dbReference>
<dbReference type="InterPro" id="IPR013543">
    <property type="entry name" value="Ca/CaM-dep_prot_kinase-assoc"/>
</dbReference>
<dbReference type="GO" id="GO:0004683">
    <property type="term" value="F:calcium/calmodulin-dependent protein kinase activity"/>
    <property type="evidence" value="ECO:0007669"/>
    <property type="project" value="InterPro"/>
</dbReference>
<dbReference type="OrthoDB" id="332863at2759"/>
<feature type="domain" description="Calcium/calmodulin-dependent protein kinase II association-domain" evidence="1">
    <location>
        <begin position="7"/>
        <end position="122"/>
    </location>
</feature>
<evidence type="ECO:0000313" key="2">
    <source>
        <dbReference type="EMBL" id="KAF2111181.1"/>
    </source>
</evidence>
<gene>
    <name evidence="2" type="ORF">BDV96DRAFT_650286</name>
</gene>
<evidence type="ECO:0000259" key="1">
    <source>
        <dbReference type="Pfam" id="PF08332"/>
    </source>
</evidence>
<protein>
    <recommendedName>
        <fullName evidence="1">Calcium/calmodulin-dependent protein kinase II association-domain domain-containing protein</fullName>
    </recommendedName>
</protein>
<organism evidence="2 3">
    <name type="scientific">Lophiotrema nucula</name>
    <dbReference type="NCBI Taxonomy" id="690887"/>
    <lineage>
        <taxon>Eukaryota</taxon>
        <taxon>Fungi</taxon>
        <taxon>Dikarya</taxon>
        <taxon>Ascomycota</taxon>
        <taxon>Pezizomycotina</taxon>
        <taxon>Dothideomycetes</taxon>
        <taxon>Pleosporomycetidae</taxon>
        <taxon>Pleosporales</taxon>
        <taxon>Lophiotremataceae</taxon>
        <taxon>Lophiotrema</taxon>
    </lineage>
</organism>
<dbReference type="GO" id="GO:0005516">
    <property type="term" value="F:calmodulin binding"/>
    <property type="evidence" value="ECO:0007669"/>
    <property type="project" value="InterPro"/>
</dbReference>
<keyword evidence="3" id="KW-1185">Reference proteome</keyword>
<name>A0A6A5YYK7_9PLEO</name>
<evidence type="ECO:0000313" key="3">
    <source>
        <dbReference type="Proteomes" id="UP000799770"/>
    </source>
</evidence>
<dbReference type="InterPro" id="IPR032710">
    <property type="entry name" value="NTF2-like_dom_sf"/>
</dbReference>
<accession>A0A6A5YYK7</accession>
<dbReference type="SUPFAM" id="SSF54427">
    <property type="entry name" value="NTF2-like"/>
    <property type="match status" value="1"/>
</dbReference>
<dbReference type="NCBIfam" id="TIGR02246">
    <property type="entry name" value="SgcJ/EcaC family oxidoreductase"/>
    <property type="match status" value="1"/>
</dbReference>
<dbReference type="EMBL" id="ML977335">
    <property type="protein sequence ID" value="KAF2111181.1"/>
    <property type="molecule type" value="Genomic_DNA"/>
</dbReference>